<feature type="transmembrane region" description="Helical" evidence="6">
    <location>
        <begin position="421"/>
        <end position="439"/>
    </location>
</feature>
<dbReference type="EMBL" id="CP049055">
    <property type="protein sequence ID" value="QII13264.1"/>
    <property type="molecule type" value="Genomic_DNA"/>
</dbReference>
<dbReference type="InterPro" id="IPR002797">
    <property type="entry name" value="Polysacc_synth"/>
</dbReference>
<evidence type="ECO:0000256" key="2">
    <source>
        <dbReference type="ARBA" id="ARBA00022475"/>
    </source>
</evidence>
<dbReference type="KEGG" id="kst:KSMBR1_3219"/>
<dbReference type="OrthoDB" id="5240734at2"/>
<evidence type="ECO:0000313" key="9">
    <source>
        <dbReference type="EMBL" id="SOH05696.1"/>
    </source>
</evidence>
<evidence type="ECO:0000313" key="10">
    <source>
        <dbReference type="Proteomes" id="UP000221734"/>
    </source>
</evidence>
<feature type="transmembrane region" description="Helical" evidence="6">
    <location>
        <begin position="358"/>
        <end position="380"/>
    </location>
</feature>
<keyword evidence="2" id="KW-1003">Cell membrane</keyword>
<proteinExistence type="predicted"/>
<comment type="subcellular location">
    <subcellularLocation>
        <location evidence="1">Cell membrane</location>
        <topology evidence="1">Multi-pass membrane protein</topology>
    </subcellularLocation>
</comment>
<feature type="transmembrane region" description="Helical" evidence="6">
    <location>
        <begin position="392"/>
        <end position="409"/>
    </location>
</feature>
<organism evidence="7">
    <name type="scientific">Kuenenia stuttgartiensis</name>
    <dbReference type="NCBI Taxonomy" id="174633"/>
    <lineage>
        <taxon>Bacteria</taxon>
        <taxon>Pseudomonadati</taxon>
        <taxon>Planctomycetota</taxon>
        <taxon>Candidatus Brocadiia</taxon>
        <taxon>Candidatus Brocadiales</taxon>
        <taxon>Candidatus Brocadiaceae</taxon>
        <taxon>Candidatus Kuenenia</taxon>
    </lineage>
</organism>
<feature type="transmembrane region" description="Helical" evidence="6">
    <location>
        <begin position="326"/>
        <end position="346"/>
    </location>
</feature>
<evidence type="ECO:0000256" key="3">
    <source>
        <dbReference type="ARBA" id="ARBA00022692"/>
    </source>
</evidence>
<keyword evidence="5 6" id="KW-0472">Membrane</keyword>
<dbReference type="RefSeq" id="WP_099326234.1">
    <property type="nucleotide sequence ID" value="NZ_CP049055.1"/>
</dbReference>
<dbReference type="GO" id="GO:0005886">
    <property type="term" value="C:plasma membrane"/>
    <property type="evidence" value="ECO:0007669"/>
    <property type="project" value="UniProtKB-SubCell"/>
</dbReference>
<gene>
    <name evidence="8" type="ORF">KsCSTR_38850</name>
    <name evidence="9" type="ORF">KSMBR1_3219</name>
    <name evidence="7" type="ORF">kustb0212</name>
</gene>
<evidence type="ECO:0000313" key="11">
    <source>
        <dbReference type="Proteomes" id="UP000501926"/>
    </source>
</evidence>
<dbReference type="CDD" id="cd13128">
    <property type="entry name" value="MATE_Wzx_like"/>
    <property type="match status" value="1"/>
</dbReference>
<dbReference type="InterPro" id="IPR050833">
    <property type="entry name" value="Poly_Biosynth_Transport"/>
</dbReference>
<dbReference type="EMBL" id="LT934425">
    <property type="protein sequence ID" value="SOH05696.1"/>
    <property type="molecule type" value="Genomic_DNA"/>
</dbReference>
<dbReference type="PANTHER" id="PTHR30250:SF11">
    <property type="entry name" value="O-ANTIGEN TRANSPORTER-RELATED"/>
    <property type="match status" value="1"/>
</dbReference>
<accession>Q1PUQ6</accession>
<feature type="transmembrane region" description="Helical" evidence="6">
    <location>
        <begin position="202"/>
        <end position="222"/>
    </location>
</feature>
<evidence type="ECO:0000256" key="4">
    <source>
        <dbReference type="ARBA" id="ARBA00022989"/>
    </source>
</evidence>
<evidence type="ECO:0000313" key="8">
    <source>
        <dbReference type="EMBL" id="QII13264.1"/>
    </source>
</evidence>
<reference evidence="8 11" key="5">
    <citation type="submission" date="2020-02" db="EMBL/GenBank/DDBJ databases">
        <title>Newly sequenced genome of strain CSTR1 showed variability in Candidatus Kuenenia stuttgartiensis genomes.</title>
        <authorList>
            <person name="Ding C."/>
            <person name="Adrian L."/>
        </authorList>
    </citation>
    <scope>NUCLEOTIDE SEQUENCE [LARGE SCALE GENOMIC DNA]</scope>
    <source>
        <strain evidence="8 11">CSTR1</strain>
    </source>
</reference>
<reference evidence="7" key="1">
    <citation type="journal article" date="2006" name="Nature">
        <title>Deciphering the evolution and metabolism of an anammox bacterium from a community genome.</title>
        <authorList>
            <person name="Strous M."/>
            <person name="Pelletier E."/>
            <person name="Mangenot S."/>
            <person name="Rattei T."/>
            <person name="Lehner A."/>
            <person name="Taylor M.W."/>
            <person name="Horn M."/>
            <person name="Daims H."/>
            <person name="Bartol-Mavel D."/>
            <person name="Wincker P."/>
            <person name="Barbe V."/>
            <person name="Fonknechten N."/>
            <person name="Vallenet D."/>
            <person name="Segurens B."/>
            <person name="Schenowitz-Truong C."/>
            <person name="Medigue C."/>
            <person name="Collingro A."/>
            <person name="Snel B."/>
            <person name="Dutilh B.E."/>
            <person name="OpDenCamp H.J.M."/>
            <person name="vanDerDrift C."/>
            <person name="Cirpus I."/>
            <person name="vanDePas-Schoonen K.T."/>
            <person name="Harhangi H.R."/>
            <person name="vanNiftrik L."/>
            <person name="Schmid M."/>
            <person name="Keltjens J."/>
            <person name="vanDeVossenberg J."/>
            <person name="Kartal B."/>
            <person name="Meier H."/>
            <person name="Frishman D."/>
            <person name="Huynen M.A."/>
            <person name="Mewes H."/>
            <person name="Weissenbach J."/>
            <person name="Jetten M.S.M."/>
            <person name="Wagner M."/>
            <person name="LePaslier D."/>
        </authorList>
    </citation>
    <scope>NUCLEOTIDE SEQUENCE</scope>
</reference>
<evidence type="ECO:0000313" key="7">
    <source>
        <dbReference type="EMBL" id="CAJ70957.1"/>
    </source>
</evidence>
<keyword evidence="4 6" id="KW-1133">Transmembrane helix</keyword>
<dbReference type="Proteomes" id="UP000221734">
    <property type="component" value="Chromosome Kuenenia_stuttgartiensis_MBR1"/>
</dbReference>
<sequence length="456" mass="51591">MYPAHITPSKIIHKFIAKLSDINLRELLKSGFVSFVFKISGILASYLLMLLITRKYGAHTAGIFTLFITFLNICTVLGRLGIETTLLRFIAEYSSQNKNALIADIYVKALKIIIPVSVFISILLYFLSPYIARNLFNKTYLSAYFQIVSFMILPMVIIFINSESLRALKKIKEYAFLQDLAIPLFSVFLLVIFLFFSRGKYMPFAAYAVSISMVFFLSVFLWLKKLNVTRVLPEAGMKYTTLFTISLPILISNSLCLFMGWTDKILLGAFKTESDVGIYNVAFRLSMLASIPLFAFNSIAAPKFAQFYGNGDIASLAKLARQVTKLIFWVTTPILIMFFVFPSFFLKIFGEEFGAGKNALIMMTAGQMVNIMSGPVAYILNMTGKQKIFRNIMFLVAIINITLNVWLIPKYGISGTAFTNMVSVMLLNILLFIAVRYYYKFSTFSITNVFNIKRGA</sequence>
<dbReference type="AlphaFoldDB" id="Q1PUQ6"/>
<reference evidence="10" key="3">
    <citation type="submission" date="2017-10" db="EMBL/GenBank/DDBJ databases">
        <authorList>
            <person name="Frank J."/>
        </authorList>
    </citation>
    <scope>NUCLEOTIDE SEQUENCE [LARGE SCALE GENOMIC DNA]</scope>
</reference>
<dbReference type="Proteomes" id="UP000501926">
    <property type="component" value="Chromosome"/>
</dbReference>
<feature type="transmembrane region" description="Helical" evidence="6">
    <location>
        <begin position="281"/>
        <end position="305"/>
    </location>
</feature>
<evidence type="ECO:0000256" key="6">
    <source>
        <dbReference type="SAM" id="Phobius"/>
    </source>
</evidence>
<protein>
    <submittedName>
        <fullName evidence="8">Polysaccharide biosynthesis protein</fullName>
    </submittedName>
</protein>
<feature type="transmembrane region" description="Helical" evidence="6">
    <location>
        <begin position="112"/>
        <end position="131"/>
    </location>
</feature>
<feature type="transmembrane region" description="Helical" evidence="6">
    <location>
        <begin position="32"/>
        <end position="52"/>
    </location>
</feature>
<dbReference type="PANTHER" id="PTHR30250">
    <property type="entry name" value="PST FAMILY PREDICTED COLANIC ACID TRANSPORTER"/>
    <property type="match status" value="1"/>
</dbReference>
<feature type="transmembrane region" description="Helical" evidence="6">
    <location>
        <begin position="242"/>
        <end position="261"/>
    </location>
</feature>
<dbReference type="EMBL" id="CT573074">
    <property type="protein sequence ID" value="CAJ70957.1"/>
    <property type="molecule type" value="Genomic_DNA"/>
</dbReference>
<feature type="transmembrane region" description="Helical" evidence="6">
    <location>
        <begin position="58"/>
        <end position="78"/>
    </location>
</feature>
<evidence type="ECO:0000256" key="5">
    <source>
        <dbReference type="ARBA" id="ARBA00023136"/>
    </source>
</evidence>
<reference evidence="9" key="4">
    <citation type="submission" date="2017-10" db="EMBL/GenBank/DDBJ databases">
        <authorList>
            <person name="Banno H."/>
            <person name="Chua N.-H."/>
        </authorList>
    </citation>
    <scope>NUCLEOTIDE SEQUENCE [LARGE SCALE GENOMIC DNA]</scope>
    <source>
        <strain evidence="9">Kuenenia_mbr1_ru-nijmegen</strain>
    </source>
</reference>
<feature type="transmembrane region" description="Helical" evidence="6">
    <location>
        <begin position="143"/>
        <end position="162"/>
    </location>
</feature>
<evidence type="ECO:0000256" key="1">
    <source>
        <dbReference type="ARBA" id="ARBA00004651"/>
    </source>
</evidence>
<reference evidence="7" key="2">
    <citation type="submission" date="2006-01" db="EMBL/GenBank/DDBJ databases">
        <authorList>
            <person name="Genoscope"/>
        </authorList>
    </citation>
    <scope>NUCLEOTIDE SEQUENCE</scope>
</reference>
<name>Q1PUQ6_KUEST</name>
<keyword evidence="3 6" id="KW-0812">Transmembrane</keyword>
<dbReference type="Pfam" id="PF01943">
    <property type="entry name" value="Polysacc_synt"/>
    <property type="match status" value="1"/>
</dbReference>
<keyword evidence="10" id="KW-1185">Reference proteome</keyword>
<feature type="transmembrane region" description="Helical" evidence="6">
    <location>
        <begin position="174"/>
        <end position="196"/>
    </location>
</feature>